<dbReference type="AlphaFoldDB" id="A0AAX2BEW6"/>
<dbReference type="EMBL" id="LT556085">
    <property type="protein sequence ID" value="SAZ11997.1"/>
    <property type="molecule type" value="Genomic_DNA"/>
</dbReference>
<sequence length="39" mass="4283">MTRNRPGVLQNLREAIGATLVCSASFFTVNEQGVKLITF</sequence>
<organism evidence="1 2">
    <name type="scientific">Citrobacter amalonaticus</name>
    <dbReference type="NCBI Taxonomy" id="35703"/>
    <lineage>
        <taxon>Bacteria</taxon>
        <taxon>Pseudomonadati</taxon>
        <taxon>Pseudomonadota</taxon>
        <taxon>Gammaproteobacteria</taxon>
        <taxon>Enterobacterales</taxon>
        <taxon>Enterobacteriaceae</taxon>
        <taxon>Citrobacter</taxon>
    </lineage>
</organism>
<gene>
    <name evidence="1" type="ORF">CITRO92_1042</name>
</gene>
<dbReference type="Proteomes" id="UP000245995">
    <property type="component" value="Chromosome CITRO92"/>
</dbReference>
<name>A0AAX2BEW6_CITAM</name>
<evidence type="ECO:0000313" key="1">
    <source>
        <dbReference type="EMBL" id="SAZ11997.1"/>
    </source>
</evidence>
<reference evidence="1 2" key="1">
    <citation type="submission" date="2016-04" db="EMBL/GenBank/DDBJ databases">
        <authorList>
            <person name="Regsiter A."/>
            <person name="William W."/>
        </authorList>
    </citation>
    <scope>NUCLEOTIDE SEQUENCE [LARGE SCALE GENOMIC DNA]</scope>
    <source>
        <strain evidence="1 2">92</strain>
    </source>
</reference>
<evidence type="ECO:0000313" key="2">
    <source>
        <dbReference type="Proteomes" id="UP000245995"/>
    </source>
</evidence>
<protein>
    <submittedName>
        <fullName evidence="1">Uncharacterized protein</fullName>
    </submittedName>
</protein>
<accession>A0AAX2BEW6</accession>
<proteinExistence type="predicted"/>